<evidence type="ECO:0000256" key="1">
    <source>
        <dbReference type="SAM" id="SignalP"/>
    </source>
</evidence>
<evidence type="ECO:0000313" key="2">
    <source>
        <dbReference type="EMBL" id="KGK34865.1"/>
    </source>
</evidence>
<name>A0A099NQR1_PICKU</name>
<evidence type="ECO:0000313" key="3">
    <source>
        <dbReference type="Proteomes" id="UP000029867"/>
    </source>
</evidence>
<dbReference type="EMBL" id="JQFK01001206">
    <property type="protein sequence ID" value="KGK34865.1"/>
    <property type="molecule type" value="Genomic_DNA"/>
</dbReference>
<gene>
    <name evidence="2" type="ORF">JL09_g5986</name>
</gene>
<dbReference type="HOGENOM" id="CLU_1907002_0_0_1"/>
<reference evidence="3" key="1">
    <citation type="journal article" date="2014" name="Microb. Cell Fact.">
        <title>Exploiting Issatchenkia orientalis SD108 for succinic acid production.</title>
        <authorList>
            <person name="Xiao H."/>
            <person name="Shao Z."/>
            <person name="Jiang Y."/>
            <person name="Dole S."/>
            <person name="Zhao H."/>
        </authorList>
    </citation>
    <scope>NUCLEOTIDE SEQUENCE [LARGE SCALE GENOMIC DNA]</scope>
    <source>
        <strain evidence="3">SD108</strain>
    </source>
</reference>
<feature type="signal peptide" evidence="1">
    <location>
        <begin position="1"/>
        <end position="26"/>
    </location>
</feature>
<feature type="chain" id="PRO_5001951641" evidence="1">
    <location>
        <begin position="27"/>
        <end position="133"/>
    </location>
</feature>
<keyword evidence="1" id="KW-0732">Signal</keyword>
<comment type="caution">
    <text evidence="2">The sequence shown here is derived from an EMBL/GenBank/DDBJ whole genome shotgun (WGS) entry which is preliminary data.</text>
</comment>
<sequence>MQLLRGALAITVVSATLLLSASAGCALPITGQDVYIITERELYESLPDVNSFQLIFVDDDQDVSNHPQKKASSGNFQMADPYADRTPRIFTHPFYMRKSSSEYVHPISLIMHLNMHTSAFFLHSIANSCILLH</sequence>
<proteinExistence type="predicted"/>
<accession>A0A099NQR1</accession>
<dbReference type="Proteomes" id="UP000029867">
    <property type="component" value="Unassembled WGS sequence"/>
</dbReference>
<dbReference type="PROSITE" id="PS51257">
    <property type="entry name" value="PROKAR_LIPOPROTEIN"/>
    <property type="match status" value="1"/>
</dbReference>
<dbReference type="AlphaFoldDB" id="A0A099NQR1"/>
<protein>
    <submittedName>
        <fullName evidence="2">Uncharacterized protein</fullName>
    </submittedName>
</protein>
<organism evidence="2 3">
    <name type="scientific">Pichia kudriavzevii</name>
    <name type="common">Yeast</name>
    <name type="synonym">Issatchenkia orientalis</name>
    <dbReference type="NCBI Taxonomy" id="4909"/>
    <lineage>
        <taxon>Eukaryota</taxon>
        <taxon>Fungi</taxon>
        <taxon>Dikarya</taxon>
        <taxon>Ascomycota</taxon>
        <taxon>Saccharomycotina</taxon>
        <taxon>Pichiomycetes</taxon>
        <taxon>Pichiales</taxon>
        <taxon>Pichiaceae</taxon>
        <taxon>Pichia</taxon>
    </lineage>
</organism>